<dbReference type="AlphaFoldDB" id="A0A0F9TW02"/>
<sequence length="63" mass="7242">MWNYCIKETNMKIQADKEAHAFTNTLIDMVLTGTKFKQQELVAVVIFQQSIKPIPEDAGKEEK</sequence>
<comment type="caution">
    <text evidence="1">The sequence shown here is derived from an EMBL/GenBank/DDBJ whole genome shotgun (WGS) entry which is preliminary data.</text>
</comment>
<name>A0A0F9TW02_9ZZZZ</name>
<gene>
    <name evidence="1" type="ORF">LCGC14_0343200</name>
</gene>
<evidence type="ECO:0000313" key="1">
    <source>
        <dbReference type="EMBL" id="KKN79132.1"/>
    </source>
</evidence>
<accession>A0A0F9TW02</accession>
<proteinExistence type="predicted"/>
<organism evidence="1">
    <name type="scientific">marine sediment metagenome</name>
    <dbReference type="NCBI Taxonomy" id="412755"/>
    <lineage>
        <taxon>unclassified sequences</taxon>
        <taxon>metagenomes</taxon>
        <taxon>ecological metagenomes</taxon>
    </lineage>
</organism>
<reference evidence="1" key="1">
    <citation type="journal article" date="2015" name="Nature">
        <title>Complex archaea that bridge the gap between prokaryotes and eukaryotes.</title>
        <authorList>
            <person name="Spang A."/>
            <person name="Saw J.H."/>
            <person name="Jorgensen S.L."/>
            <person name="Zaremba-Niedzwiedzka K."/>
            <person name="Martijn J."/>
            <person name="Lind A.E."/>
            <person name="van Eijk R."/>
            <person name="Schleper C."/>
            <person name="Guy L."/>
            <person name="Ettema T.J."/>
        </authorList>
    </citation>
    <scope>NUCLEOTIDE SEQUENCE</scope>
</reference>
<protein>
    <submittedName>
        <fullName evidence="1">Uncharacterized protein</fullName>
    </submittedName>
</protein>
<dbReference type="EMBL" id="LAZR01000252">
    <property type="protein sequence ID" value="KKN79132.1"/>
    <property type="molecule type" value="Genomic_DNA"/>
</dbReference>